<evidence type="ECO:0000259" key="1">
    <source>
        <dbReference type="PROSITE" id="PS51471"/>
    </source>
</evidence>
<dbReference type="RefSeq" id="YP_003969683.1">
    <property type="nucleotide sequence ID" value="NC_014637.1"/>
</dbReference>
<dbReference type="OrthoDB" id="20140at10239"/>
<dbReference type="GeneID" id="9887453"/>
<feature type="domain" description="Fe2OG dioxygenase" evidence="1">
    <location>
        <begin position="240"/>
        <end position="337"/>
    </location>
</feature>
<dbReference type="GO" id="GO:0006307">
    <property type="term" value="P:DNA alkylation repair"/>
    <property type="evidence" value="ECO:0007669"/>
    <property type="project" value="InterPro"/>
</dbReference>
<dbReference type="InterPro" id="IPR032854">
    <property type="entry name" value="ALKBH3"/>
</dbReference>
<proteinExistence type="predicted"/>
<dbReference type="KEGG" id="vg:9887453"/>
<dbReference type="InterPro" id="IPR027450">
    <property type="entry name" value="AlkB-like"/>
</dbReference>
<name>E3T4H1_CROVB</name>
<organism evidence="2 3">
    <name type="scientific">Cafeteria roenbergensis virus (strain BV-PW1)</name>
    <name type="common">CroV</name>
    <dbReference type="NCBI Taxonomy" id="693272"/>
    <lineage>
        <taxon>Viruses</taxon>
        <taxon>Varidnaviria</taxon>
        <taxon>Bamfordvirae</taxon>
        <taxon>Nucleocytoviricota</taxon>
        <taxon>Megaviricetes</taxon>
        <taxon>Imitervirales</taxon>
        <taxon>Mimiviridae</taxon>
        <taxon>Aliimimivirinae</taxon>
        <taxon>Rheavirus</taxon>
        <taxon>Rheavirus sinusmexicani</taxon>
    </lineage>
</organism>
<keyword evidence="3" id="KW-1185">Reference proteome</keyword>
<dbReference type="PROSITE" id="PS51471">
    <property type="entry name" value="FE2OG_OXY"/>
    <property type="match status" value="1"/>
</dbReference>
<dbReference type="EMBL" id="GU244497">
    <property type="protein sequence ID" value="ADO67084.1"/>
    <property type="molecule type" value="Genomic_DNA"/>
</dbReference>
<dbReference type="Gene3D" id="2.60.120.590">
    <property type="entry name" value="Alpha-ketoglutarate-dependent dioxygenase AlkB-like"/>
    <property type="match status" value="1"/>
</dbReference>
<dbReference type="Pfam" id="PF13532">
    <property type="entry name" value="2OG-FeII_Oxy_2"/>
    <property type="match status" value="1"/>
</dbReference>
<organismHost>
    <name type="scientific">Cafeteria roenbergensis</name>
    <name type="common">Marine flagellate</name>
    <dbReference type="NCBI Taxonomy" id="33653"/>
</organismHost>
<dbReference type="SUPFAM" id="SSF51197">
    <property type="entry name" value="Clavaminate synthase-like"/>
    <property type="match status" value="1"/>
</dbReference>
<protein>
    <submittedName>
        <fullName evidence="2">Putative alkylated DNA repair protein</fullName>
    </submittedName>
</protein>
<dbReference type="InterPro" id="IPR005123">
    <property type="entry name" value="Oxoglu/Fe-dep_dioxygenase_dom"/>
</dbReference>
<evidence type="ECO:0000313" key="2">
    <source>
        <dbReference type="EMBL" id="ADO67084.1"/>
    </source>
</evidence>
<dbReference type="PANTHER" id="PTHR31212:SF4">
    <property type="entry name" value="ALPHA-KETOGLUTARATE-DEPENDENT DIOXYGENASE ALKB HOMOLOG 3"/>
    <property type="match status" value="1"/>
</dbReference>
<dbReference type="PANTHER" id="PTHR31212">
    <property type="entry name" value="ALPHA-KETOGLUTARATE-DEPENDENT DIOXYGENASE ALKB HOMOLOG 3"/>
    <property type="match status" value="1"/>
</dbReference>
<gene>
    <name evidence="2" type="ORF">crov051</name>
</gene>
<sequence>MKITGVQFKNKNKYGDFIWMMDMNEFTNSLFLFTDNVEYHYTNDTGECNTIIRQWNKYNKNLDKPKSAGIIINSLKNSKLITFKYIKKYINKSINEIKKLIKKYNYDNIYYLTEDDNELLKCDNIPNISKKAVVYATLLINSLKIKFDTKIKTDWSFLKTADLSCFEDIIIKSVKETKNKLLKNPPININGRTCYQNRSVGFFSNKSIGYQYSGQLAKSIKLTKNLKLLIIVINYMFNADFNGVLINYYKDGNETIGKHSDDERNLDNSGVISISYGQERIFRIRKKINNKIVLDLETNHLGLIHMGGDFQKEFTHEIPTQKKLTNGRYSLTFRHHKK</sequence>
<evidence type="ECO:0000313" key="3">
    <source>
        <dbReference type="Proteomes" id="UP000029781"/>
    </source>
</evidence>
<accession>E3T4H1</accession>
<reference evidence="2 3" key="1">
    <citation type="journal article" date="2010" name="Proc. Natl. Acad. Sci. U.S.A.">
        <title>Giant virus with a remarkable complement of genes infects marine zooplankton.</title>
        <authorList>
            <person name="Fischer M.G."/>
            <person name="Allen M.J."/>
            <person name="Wilson W.H."/>
            <person name="Suttle C.A."/>
        </authorList>
    </citation>
    <scope>NUCLEOTIDE SEQUENCE [LARGE SCALE GENOMIC DNA]</scope>
    <source>
        <strain evidence="2 3">BV-PW1</strain>
    </source>
</reference>
<dbReference type="Proteomes" id="UP000029781">
    <property type="component" value="Segment"/>
</dbReference>
<dbReference type="InterPro" id="IPR037151">
    <property type="entry name" value="AlkB-like_sf"/>
</dbReference>
<dbReference type="GO" id="GO:0051213">
    <property type="term" value="F:dioxygenase activity"/>
    <property type="evidence" value="ECO:0007669"/>
    <property type="project" value="InterPro"/>
</dbReference>